<evidence type="ECO:0000313" key="1">
    <source>
        <dbReference type="EMBL" id="KAI0032211.1"/>
    </source>
</evidence>
<protein>
    <submittedName>
        <fullName evidence="1">NADP-dependent oxidoreductase domain-containing protein</fullName>
    </submittedName>
</protein>
<dbReference type="EMBL" id="MU273553">
    <property type="protein sequence ID" value="KAI0032211.1"/>
    <property type="molecule type" value="Genomic_DNA"/>
</dbReference>
<name>A0ACB8QLJ2_9AGAM</name>
<proteinExistence type="predicted"/>
<gene>
    <name evidence="1" type="ORF">K488DRAFT_86079</name>
</gene>
<accession>A0ACB8QLJ2</accession>
<evidence type="ECO:0000313" key="2">
    <source>
        <dbReference type="Proteomes" id="UP000814128"/>
    </source>
</evidence>
<reference evidence="1" key="1">
    <citation type="submission" date="2021-02" db="EMBL/GenBank/DDBJ databases">
        <authorList>
            <consortium name="DOE Joint Genome Institute"/>
            <person name="Ahrendt S."/>
            <person name="Looney B.P."/>
            <person name="Miyauchi S."/>
            <person name="Morin E."/>
            <person name="Drula E."/>
            <person name="Courty P.E."/>
            <person name="Chicoki N."/>
            <person name="Fauchery L."/>
            <person name="Kohler A."/>
            <person name="Kuo A."/>
            <person name="Labutti K."/>
            <person name="Pangilinan J."/>
            <person name="Lipzen A."/>
            <person name="Riley R."/>
            <person name="Andreopoulos W."/>
            <person name="He G."/>
            <person name="Johnson J."/>
            <person name="Barry K.W."/>
            <person name="Grigoriev I.V."/>
            <person name="Nagy L."/>
            <person name="Hibbett D."/>
            <person name="Henrissat B."/>
            <person name="Matheny P.B."/>
            <person name="Labbe J."/>
            <person name="Martin F."/>
        </authorList>
    </citation>
    <scope>NUCLEOTIDE SEQUENCE</scope>
    <source>
        <strain evidence="1">EC-137</strain>
    </source>
</reference>
<dbReference type="Proteomes" id="UP000814128">
    <property type="component" value="Unassembled WGS sequence"/>
</dbReference>
<keyword evidence="2" id="KW-1185">Reference proteome</keyword>
<organism evidence="1 2">
    <name type="scientific">Vararia minispora EC-137</name>
    <dbReference type="NCBI Taxonomy" id="1314806"/>
    <lineage>
        <taxon>Eukaryota</taxon>
        <taxon>Fungi</taxon>
        <taxon>Dikarya</taxon>
        <taxon>Basidiomycota</taxon>
        <taxon>Agaricomycotina</taxon>
        <taxon>Agaricomycetes</taxon>
        <taxon>Russulales</taxon>
        <taxon>Lachnocladiaceae</taxon>
        <taxon>Vararia</taxon>
    </lineage>
</organism>
<reference evidence="1" key="2">
    <citation type="journal article" date="2022" name="New Phytol.">
        <title>Evolutionary transition to the ectomycorrhizal habit in the genomes of a hyperdiverse lineage of mushroom-forming fungi.</title>
        <authorList>
            <person name="Looney B."/>
            <person name="Miyauchi S."/>
            <person name="Morin E."/>
            <person name="Drula E."/>
            <person name="Courty P.E."/>
            <person name="Kohler A."/>
            <person name="Kuo A."/>
            <person name="LaButti K."/>
            <person name="Pangilinan J."/>
            <person name="Lipzen A."/>
            <person name="Riley R."/>
            <person name="Andreopoulos W."/>
            <person name="He G."/>
            <person name="Johnson J."/>
            <person name="Nolan M."/>
            <person name="Tritt A."/>
            <person name="Barry K.W."/>
            <person name="Grigoriev I.V."/>
            <person name="Nagy L.G."/>
            <person name="Hibbett D."/>
            <person name="Henrissat B."/>
            <person name="Matheny P.B."/>
            <person name="Labbe J."/>
            <person name="Martin F.M."/>
        </authorList>
    </citation>
    <scope>NUCLEOTIDE SEQUENCE</scope>
    <source>
        <strain evidence="1">EC-137</strain>
    </source>
</reference>
<comment type="caution">
    <text evidence="1">The sequence shown here is derived from an EMBL/GenBank/DDBJ whole genome shotgun (WGS) entry which is preliminary data.</text>
</comment>
<sequence>MPISLVKLNDGNSIPWIGYGTGTALFKQDCEKLVVSAIHSGFTHIDGAQMYSNENSLGAGVVSSGKSRTELFVTTKLLQLGPGQSVRDTLVKSLQELKTDYVNLFLVHTPTNFVGRLKETWKEMEAVKAEGLAKSIGVSNFRQKELEVILGNATIIPAVNQIEFHPHLYKEERELVEYNRERGIVTSSFGGLSPLFRSPGSAVDELAKSIAARLSKETGQAVSDSQVLLLWAKKRGIVVITTSTKTERMKEYLHADKLPELTDDDVASIDEAGSLETHRHFSGFYPKD</sequence>